<evidence type="ECO:0000256" key="1">
    <source>
        <dbReference type="SAM" id="MobiDB-lite"/>
    </source>
</evidence>
<protein>
    <submittedName>
        <fullName evidence="2">Uncharacterized protein</fullName>
    </submittedName>
</protein>
<evidence type="ECO:0000313" key="3">
    <source>
        <dbReference type="Proteomes" id="UP000321328"/>
    </source>
</evidence>
<accession>A0A511DAM7</accession>
<dbReference type="EMBL" id="BJVI01000053">
    <property type="protein sequence ID" value="GEL20008.1"/>
    <property type="molecule type" value="Genomic_DNA"/>
</dbReference>
<keyword evidence="3" id="KW-1185">Reference proteome</keyword>
<name>A0A511DAM7_9PSEU</name>
<comment type="caution">
    <text evidence="2">The sequence shown here is derived from an EMBL/GenBank/DDBJ whole genome shotgun (WGS) entry which is preliminary data.</text>
</comment>
<dbReference type="AlphaFoldDB" id="A0A511DAM7"/>
<reference evidence="2 3" key="1">
    <citation type="submission" date="2019-07" db="EMBL/GenBank/DDBJ databases">
        <title>Whole genome shotgun sequence of Pseudonocardia asaccharolytica NBRC 16224.</title>
        <authorList>
            <person name="Hosoyama A."/>
            <person name="Uohara A."/>
            <person name="Ohji S."/>
            <person name="Ichikawa N."/>
        </authorList>
    </citation>
    <scope>NUCLEOTIDE SEQUENCE [LARGE SCALE GENOMIC DNA]</scope>
    <source>
        <strain evidence="2 3">NBRC 16224</strain>
    </source>
</reference>
<dbReference type="Proteomes" id="UP000321328">
    <property type="component" value="Unassembled WGS sequence"/>
</dbReference>
<evidence type="ECO:0000313" key="2">
    <source>
        <dbReference type="EMBL" id="GEL20008.1"/>
    </source>
</evidence>
<organism evidence="2 3">
    <name type="scientific">Pseudonocardia asaccharolytica DSM 44247 = NBRC 16224</name>
    <dbReference type="NCBI Taxonomy" id="1123024"/>
    <lineage>
        <taxon>Bacteria</taxon>
        <taxon>Bacillati</taxon>
        <taxon>Actinomycetota</taxon>
        <taxon>Actinomycetes</taxon>
        <taxon>Pseudonocardiales</taxon>
        <taxon>Pseudonocardiaceae</taxon>
        <taxon>Pseudonocardia</taxon>
    </lineage>
</organism>
<gene>
    <name evidence="2" type="ORF">PA7_38450</name>
</gene>
<sequence length="138" mass="14319">MEISEDHDLDSGVTLQQTLQVLGDLGGGRAVEPGEDQPRLAGDGAADQSGEAQVRGRRVGRDRVSDGDDVGAGGTARPGLPVVRNREASWPMTRRLASSGKGLARSSVGAPACRCTTGICRQNATCAATTAVIPRRRP</sequence>
<proteinExistence type="predicted"/>
<feature type="region of interest" description="Disordered" evidence="1">
    <location>
        <begin position="24"/>
        <end position="81"/>
    </location>
</feature>